<dbReference type="Pfam" id="PF02255">
    <property type="entry name" value="PTS_IIA"/>
    <property type="match status" value="1"/>
</dbReference>
<sequence length="106" mass="11928">MDREELSMISMQVIMHAGNAREHIFKAVDLASQSQFEEAEKMMAESNIELIAAHQAQTNTIQLEAGGTGVPYSTLFTHAQDTLMSVKTEQNLIKEMIKLYKRLGEK</sequence>
<dbReference type="GO" id="GO:0016740">
    <property type="term" value="F:transferase activity"/>
    <property type="evidence" value="ECO:0007669"/>
    <property type="project" value="UniProtKB-KW"/>
</dbReference>
<dbReference type="PIRSF" id="PIRSF000699">
    <property type="entry name" value="PTS_IILac_III"/>
    <property type="match status" value="1"/>
</dbReference>
<comment type="cofactor">
    <cofactor evidence="6">
        <name>Mg(2+)</name>
        <dbReference type="ChEBI" id="CHEBI:18420"/>
    </cofactor>
    <text evidence="6">Binds 1 Mg(2+) ion per trimer.</text>
</comment>
<dbReference type="PANTHER" id="PTHR34382">
    <property type="entry name" value="PTS SYSTEM N,N'-DIACETYLCHITOBIOSE-SPECIFIC EIIA COMPONENT"/>
    <property type="match status" value="1"/>
</dbReference>
<dbReference type="InterPro" id="IPR036542">
    <property type="entry name" value="PTS_IIA_lac/cel_sf"/>
</dbReference>
<proteinExistence type="predicted"/>
<dbReference type="GO" id="GO:0009401">
    <property type="term" value="P:phosphoenolpyruvate-dependent sugar phosphotransferase system"/>
    <property type="evidence" value="ECO:0007669"/>
    <property type="project" value="UniProtKB-KW"/>
</dbReference>
<keyword evidence="1" id="KW-0813">Transport</keyword>
<dbReference type="InterPro" id="IPR003188">
    <property type="entry name" value="PTS_IIA_lac/cel"/>
</dbReference>
<keyword evidence="2" id="KW-0762">Sugar transport</keyword>
<dbReference type="PANTHER" id="PTHR34382:SF7">
    <property type="entry name" value="PTS SYSTEM N,N'-DIACETYLCHITOBIOSE-SPECIFIC EIIA COMPONENT"/>
    <property type="match status" value="1"/>
</dbReference>
<evidence type="ECO:0000256" key="2">
    <source>
        <dbReference type="ARBA" id="ARBA00022597"/>
    </source>
</evidence>
<organism evidence="8 9">
    <name type="scientific">Companilactobacillus ginsenosidimutans</name>
    <dbReference type="NCBI Taxonomy" id="1007676"/>
    <lineage>
        <taxon>Bacteria</taxon>
        <taxon>Bacillati</taxon>
        <taxon>Bacillota</taxon>
        <taxon>Bacilli</taxon>
        <taxon>Lactobacillales</taxon>
        <taxon>Lactobacillaceae</taxon>
        <taxon>Companilactobacillus</taxon>
    </lineage>
</organism>
<evidence type="ECO:0000256" key="6">
    <source>
        <dbReference type="PIRSR" id="PIRSR000699-2"/>
    </source>
</evidence>
<keyword evidence="6" id="KW-0479">Metal-binding</keyword>
<dbReference type="Gene3D" id="1.20.58.80">
    <property type="entry name" value="Phosphotransferase system, lactose/cellobiose-type IIA subunit"/>
    <property type="match status" value="1"/>
</dbReference>
<keyword evidence="4" id="KW-0598">Phosphotransferase system</keyword>
<evidence type="ECO:0000256" key="7">
    <source>
        <dbReference type="PROSITE-ProRule" id="PRU00418"/>
    </source>
</evidence>
<dbReference type="CDD" id="cd00215">
    <property type="entry name" value="PTS_IIA_lac"/>
    <property type="match status" value="1"/>
</dbReference>
<dbReference type="SUPFAM" id="SSF46973">
    <property type="entry name" value="Enzyme IIa from lactose specific PTS, IIa-lac"/>
    <property type="match status" value="1"/>
</dbReference>
<evidence type="ECO:0000313" key="8">
    <source>
        <dbReference type="EMBL" id="AKP68438.1"/>
    </source>
</evidence>
<dbReference type="AlphaFoldDB" id="A0A0H4QNT5"/>
<reference evidence="9" key="1">
    <citation type="submission" date="2015-07" db="EMBL/GenBank/DDBJ databases">
        <title>Lactobacillus ginsenosidimutans/EMML 3141/ whole genome sequencing.</title>
        <authorList>
            <person name="Kim M.K."/>
            <person name="Im W.-T."/>
            <person name="Srinivasan S."/>
            <person name="Lee J.-J."/>
        </authorList>
    </citation>
    <scope>NUCLEOTIDE SEQUENCE [LARGE SCALE GENOMIC DNA]</scope>
    <source>
        <strain evidence="9">EMML 3041</strain>
    </source>
</reference>
<dbReference type="GO" id="GO:0046872">
    <property type="term" value="F:metal ion binding"/>
    <property type="evidence" value="ECO:0007669"/>
    <property type="project" value="UniProtKB-KW"/>
</dbReference>
<dbReference type="Proteomes" id="UP000036106">
    <property type="component" value="Chromosome"/>
</dbReference>
<name>A0A0H4QNT5_9LACO</name>
<feature type="active site" description="Tele-phosphohistidine intermediate" evidence="5">
    <location>
        <position position="78"/>
    </location>
</feature>
<gene>
    <name evidence="8" type="ORF">ABM34_07730</name>
</gene>
<dbReference type="OrthoDB" id="350602at2"/>
<keyword evidence="3" id="KW-0808">Transferase</keyword>
<dbReference type="STRING" id="1007676.ABM34_07730"/>
<dbReference type="PATRIC" id="fig|1007676.4.peg.1554"/>
<keyword evidence="6" id="KW-0460">Magnesium</keyword>
<feature type="binding site" evidence="6">
    <location>
        <position position="81"/>
    </location>
    <ligand>
        <name>Mg(2+)</name>
        <dbReference type="ChEBI" id="CHEBI:18420"/>
        <note>ligand shared between all trimeric partners</note>
    </ligand>
</feature>
<accession>A0A0H4QNT5</accession>
<evidence type="ECO:0000256" key="5">
    <source>
        <dbReference type="PIRSR" id="PIRSR000699-1"/>
    </source>
</evidence>
<evidence type="ECO:0000256" key="3">
    <source>
        <dbReference type="ARBA" id="ARBA00022679"/>
    </source>
</evidence>
<evidence type="ECO:0000256" key="1">
    <source>
        <dbReference type="ARBA" id="ARBA00022448"/>
    </source>
</evidence>
<dbReference type="KEGG" id="lgn:ABM34_07730"/>
<evidence type="ECO:0000313" key="9">
    <source>
        <dbReference type="Proteomes" id="UP000036106"/>
    </source>
</evidence>
<keyword evidence="9" id="KW-1185">Reference proteome</keyword>
<evidence type="ECO:0000256" key="4">
    <source>
        <dbReference type="ARBA" id="ARBA00022683"/>
    </source>
</evidence>
<dbReference type="EMBL" id="CP012034">
    <property type="protein sequence ID" value="AKP68438.1"/>
    <property type="molecule type" value="Genomic_DNA"/>
</dbReference>
<dbReference type="PROSITE" id="PS51095">
    <property type="entry name" value="PTS_EIIA_TYPE_3"/>
    <property type="match status" value="1"/>
</dbReference>
<feature type="modified residue" description="Phosphohistidine; by HPr" evidence="7">
    <location>
        <position position="78"/>
    </location>
</feature>
<protein>
    <submittedName>
        <fullName evidence="8">PTS lactose transporter subunit IIA</fullName>
    </submittedName>
</protein>